<dbReference type="SMART" id="SM00267">
    <property type="entry name" value="GGDEF"/>
    <property type="match status" value="1"/>
</dbReference>
<comment type="caution">
    <text evidence="5">The sequence shown here is derived from an EMBL/GenBank/DDBJ whole genome shotgun (WGS) entry which is preliminary data.</text>
</comment>
<keyword evidence="3" id="KW-0472">Membrane</keyword>
<proteinExistence type="predicted"/>
<dbReference type="InterPro" id="IPR050469">
    <property type="entry name" value="Diguanylate_Cyclase"/>
</dbReference>
<dbReference type="PANTHER" id="PTHR45138:SF9">
    <property type="entry name" value="DIGUANYLATE CYCLASE DGCM-RELATED"/>
    <property type="match status" value="1"/>
</dbReference>
<evidence type="ECO:0000256" key="1">
    <source>
        <dbReference type="ARBA" id="ARBA00012528"/>
    </source>
</evidence>
<dbReference type="SUPFAM" id="SSF55073">
    <property type="entry name" value="Nucleotide cyclase"/>
    <property type="match status" value="1"/>
</dbReference>
<evidence type="ECO:0000256" key="3">
    <source>
        <dbReference type="SAM" id="Phobius"/>
    </source>
</evidence>
<dbReference type="Proteomes" id="UP001247805">
    <property type="component" value="Unassembled WGS sequence"/>
</dbReference>
<dbReference type="Pfam" id="PF00990">
    <property type="entry name" value="GGDEF"/>
    <property type="match status" value="1"/>
</dbReference>
<dbReference type="PANTHER" id="PTHR45138">
    <property type="entry name" value="REGULATORY COMPONENTS OF SENSORY TRANSDUCTION SYSTEM"/>
    <property type="match status" value="1"/>
</dbReference>
<reference evidence="5 6" key="1">
    <citation type="submission" date="2023-10" db="EMBL/GenBank/DDBJ databases">
        <title>Glaciecola aquimarina strain GGW-M5 nov., isolated from a coastal seawater.</title>
        <authorList>
            <person name="Bayburt H."/>
            <person name="Kim J.M."/>
            <person name="Choi B.J."/>
            <person name="Jeon C.O."/>
        </authorList>
    </citation>
    <scope>NUCLEOTIDE SEQUENCE [LARGE SCALE GENOMIC DNA]</scope>
    <source>
        <strain evidence="5 6">KCTC 32108</strain>
    </source>
</reference>
<keyword evidence="3" id="KW-0812">Transmembrane</keyword>
<dbReference type="EC" id="2.7.7.65" evidence="1"/>
<accession>A0ABU3SZF5</accession>
<evidence type="ECO:0000313" key="5">
    <source>
        <dbReference type="EMBL" id="MDU0355399.1"/>
    </source>
</evidence>
<feature type="transmembrane region" description="Helical" evidence="3">
    <location>
        <begin position="39"/>
        <end position="63"/>
    </location>
</feature>
<feature type="domain" description="GGDEF" evidence="4">
    <location>
        <begin position="175"/>
        <end position="304"/>
    </location>
</feature>
<dbReference type="PROSITE" id="PS50887">
    <property type="entry name" value="GGDEF"/>
    <property type="match status" value="1"/>
</dbReference>
<dbReference type="RefSeq" id="WP_316026939.1">
    <property type="nucleotide sequence ID" value="NZ_JAWDIO010000002.1"/>
</dbReference>
<feature type="transmembrane region" description="Helical" evidence="3">
    <location>
        <begin position="70"/>
        <end position="87"/>
    </location>
</feature>
<dbReference type="InterPro" id="IPR029787">
    <property type="entry name" value="Nucleotide_cyclase"/>
</dbReference>
<name>A0ABU3SZF5_9ALTE</name>
<feature type="transmembrane region" description="Helical" evidence="3">
    <location>
        <begin position="12"/>
        <end position="33"/>
    </location>
</feature>
<gene>
    <name evidence="5" type="ORF">RS130_17140</name>
</gene>
<keyword evidence="3" id="KW-1133">Transmembrane helix</keyword>
<dbReference type="EMBL" id="JAWDIO010000002">
    <property type="protein sequence ID" value="MDU0355399.1"/>
    <property type="molecule type" value="Genomic_DNA"/>
</dbReference>
<dbReference type="InterPro" id="IPR000160">
    <property type="entry name" value="GGDEF_dom"/>
</dbReference>
<dbReference type="InterPro" id="IPR043128">
    <property type="entry name" value="Rev_trsase/Diguanyl_cyclase"/>
</dbReference>
<protein>
    <recommendedName>
        <fullName evidence="1">diguanylate cyclase</fullName>
        <ecNumber evidence="1">2.7.7.65</ecNumber>
    </recommendedName>
</protein>
<sequence length="304" mass="34569">MNFSLLANHQRLFTVVCASFTLSLTVSLGLGQFKPLADVSWLDILGEGSVALLSLCWLVFILVSRPAGNVTTSLILGLSCFLFSANLDLMDEFVFYQESLTWLSMIESIPAGIGMLIMSYALYQWHQEQLILNKLLQKREAIFREHHQVDFITTLYDADYMRYQIDNKLLANTRPDFSVVMLDINNFDAFNRRFGHDQGDQVLREISDLILMNLRSTDLACRYAGDRFILLFPDTDITVAQKIAKQVKKAIANIAFKPESTSEPVYHDLTFAAESAVFGDGADNLLQRVSRRLDLFKQGQQYHD</sequence>
<organism evidence="5 6">
    <name type="scientific">Paraglaciecola aquimarina</name>
    <dbReference type="NCBI Taxonomy" id="1235557"/>
    <lineage>
        <taxon>Bacteria</taxon>
        <taxon>Pseudomonadati</taxon>
        <taxon>Pseudomonadota</taxon>
        <taxon>Gammaproteobacteria</taxon>
        <taxon>Alteromonadales</taxon>
        <taxon>Alteromonadaceae</taxon>
        <taxon>Paraglaciecola</taxon>
    </lineage>
</organism>
<dbReference type="Gene3D" id="3.30.70.270">
    <property type="match status" value="1"/>
</dbReference>
<dbReference type="CDD" id="cd01949">
    <property type="entry name" value="GGDEF"/>
    <property type="match status" value="1"/>
</dbReference>
<evidence type="ECO:0000256" key="2">
    <source>
        <dbReference type="ARBA" id="ARBA00034247"/>
    </source>
</evidence>
<dbReference type="NCBIfam" id="TIGR00254">
    <property type="entry name" value="GGDEF"/>
    <property type="match status" value="1"/>
</dbReference>
<keyword evidence="6" id="KW-1185">Reference proteome</keyword>
<keyword evidence="5" id="KW-0548">Nucleotidyltransferase</keyword>
<evidence type="ECO:0000259" key="4">
    <source>
        <dbReference type="PROSITE" id="PS50887"/>
    </source>
</evidence>
<evidence type="ECO:0000313" key="6">
    <source>
        <dbReference type="Proteomes" id="UP001247805"/>
    </source>
</evidence>
<dbReference type="GO" id="GO:0052621">
    <property type="term" value="F:diguanylate cyclase activity"/>
    <property type="evidence" value="ECO:0007669"/>
    <property type="project" value="UniProtKB-EC"/>
</dbReference>
<keyword evidence="5" id="KW-0808">Transferase</keyword>
<comment type="catalytic activity">
    <reaction evidence="2">
        <text>2 GTP = 3',3'-c-di-GMP + 2 diphosphate</text>
        <dbReference type="Rhea" id="RHEA:24898"/>
        <dbReference type="ChEBI" id="CHEBI:33019"/>
        <dbReference type="ChEBI" id="CHEBI:37565"/>
        <dbReference type="ChEBI" id="CHEBI:58805"/>
        <dbReference type="EC" id="2.7.7.65"/>
    </reaction>
</comment>
<feature type="transmembrane region" description="Helical" evidence="3">
    <location>
        <begin position="99"/>
        <end position="123"/>
    </location>
</feature>